<evidence type="ECO:0000313" key="5">
    <source>
        <dbReference type="Proteomes" id="UP000291758"/>
    </source>
</evidence>
<dbReference type="NCBIfam" id="TIGR03769">
    <property type="entry name" value="P_ac_wall_RPT"/>
    <property type="match status" value="1"/>
</dbReference>
<dbReference type="EMBL" id="CP035495">
    <property type="protein sequence ID" value="QAY63113.1"/>
    <property type="molecule type" value="Genomic_DNA"/>
</dbReference>
<dbReference type="AlphaFoldDB" id="A0A4P6EN37"/>
<dbReference type="Proteomes" id="UP000291758">
    <property type="component" value="Chromosome"/>
</dbReference>
<keyword evidence="2" id="KW-0472">Membrane</keyword>
<dbReference type="OrthoDB" id="4424311at2"/>
<reference evidence="4 5" key="1">
    <citation type="submission" date="2019-01" db="EMBL/GenBank/DDBJ databases">
        <title>Genome sequencing of strain 2JSPR-7.</title>
        <authorList>
            <person name="Heo J."/>
            <person name="Kim S.-J."/>
            <person name="Kim J.-S."/>
            <person name="Hong S.-B."/>
            <person name="Kwon S.-W."/>
        </authorList>
    </citation>
    <scope>NUCLEOTIDE SEQUENCE [LARGE SCALE GENOMIC DNA]</scope>
    <source>
        <strain evidence="4 5">2JSPR-7</strain>
    </source>
</reference>
<evidence type="ECO:0000256" key="3">
    <source>
        <dbReference type="SAM" id="SignalP"/>
    </source>
</evidence>
<accession>A0A4P6EN37</accession>
<evidence type="ECO:0008006" key="6">
    <source>
        <dbReference type="Google" id="ProtNLM"/>
    </source>
</evidence>
<dbReference type="InterPro" id="IPR022435">
    <property type="entry name" value="Surface-anchored_actinobac"/>
</dbReference>
<proteinExistence type="predicted"/>
<evidence type="ECO:0000313" key="4">
    <source>
        <dbReference type="EMBL" id="QAY63113.1"/>
    </source>
</evidence>
<feature type="transmembrane region" description="Helical" evidence="2">
    <location>
        <begin position="287"/>
        <end position="310"/>
    </location>
</feature>
<feature type="compositionally biased region" description="Low complexity" evidence="1">
    <location>
        <begin position="320"/>
        <end position="357"/>
    </location>
</feature>
<evidence type="ECO:0000256" key="1">
    <source>
        <dbReference type="SAM" id="MobiDB-lite"/>
    </source>
</evidence>
<keyword evidence="2" id="KW-1133">Transmembrane helix</keyword>
<keyword evidence="2" id="KW-0812">Transmembrane</keyword>
<dbReference type="NCBIfam" id="NF038134">
    <property type="entry name" value="choice_anch_M"/>
    <property type="match status" value="1"/>
</dbReference>
<protein>
    <recommendedName>
        <fullName evidence="6">ABC transporter-associated repeat protein</fullName>
    </recommendedName>
</protein>
<feature type="signal peptide" evidence="3">
    <location>
        <begin position="1"/>
        <end position="29"/>
    </location>
</feature>
<name>A0A4P6EN37_9MICO</name>
<evidence type="ECO:0000256" key="2">
    <source>
        <dbReference type="SAM" id="Phobius"/>
    </source>
</evidence>
<dbReference type="KEGG" id="xyl:ET495_07490"/>
<feature type="chain" id="PRO_5020419993" description="ABC transporter-associated repeat protein" evidence="3">
    <location>
        <begin position="30"/>
        <end position="389"/>
    </location>
</feature>
<feature type="region of interest" description="Disordered" evidence="1">
    <location>
        <begin position="320"/>
        <end position="389"/>
    </location>
</feature>
<gene>
    <name evidence="4" type="ORF">ET495_07490</name>
</gene>
<keyword evidence="3" id="KW-0732">Signal</keyword>
<feature type="compositionally biased region" description="Basic and acidic residues" evidence="1">
    <location>
        <begin position="358"/>
        <end position="369"/>
    </location>
</feature>
<organism evidence="4 5">
    <name type="scientific">Xylanimonas allomyrinae</name>
    <dbReference type="NCBI Taxonomy" id="2509459"/>
    <lineage>
        <taxon>Bacteria</taxon>
        <taxon>Bacillati</taxon>
        <taxon>Actinomycetota</taxon>
        <taxon>Actinomycetes</taxon>
        <taxon>Micrococcales</taxon>
        <taxon>Promicromonosporaceae</taxon>
        <taxon>Xylanimonas</taxon>
    </lineage>
</organism>
<keyword evidence="5" id="KW-1185">Reference proteome</keyword>
<sequence>MPLAAPRPAAAALAAALLALTAPASPAGAATAPPDDDPALDQTLATDQPVAHGEHVLSQGHVDLGPRFDGGRWSLLVHDDAAKAGGTSVWRHPDDVVLQVADAAAAQVPDDPAYGFLGAAPGAQVWVLPQTQDPDVVWLGWNTQDPEVMARIDRGVTLSLAGVQGPGDVTVYLQSGSFGEPDVLADSRSAEPGRIWVDVNTHTHASWVFTQPGVYLVALRAEATLIDGTDVSDTRVLRFAVGSATSVAQARSAAWRGEVPGGADPAARAADGDDGASLPVLATRDGIAPVLLTVGALAGLVLAGAVVLGARGRRARARALTARGTAAGPGDPAPGDDSAPAGDPADGPAPAGDPADAAADRAPGDERAARGSAGHGRADRSPGAPGDAR</sequence>